<gene>
    <name evidence="2" type="ORF">JOC77_002643</name>
</gene>
<feature type="transmembrane region" description="Helical" evidence="1">
    <location>
        <begin position="35"/>
        <end position="53"/>
    </location>
</feature>
<feature type="transmembrane region" description="Helical" evidence="1">
    <location>
        <begin position="59"/>
        <end position="80"/>
    </location>
</feature>
<keyword evidence="1" id="KW-0472">Membrane</keyword>
<sequence length="81" mass="9145">MIRESFSILSVMFFALTLLFWFYGGRIFHLNGQQGTNMILMFSGISLVFALAGKGKWRFVTLVGLPVILITIIVLAILIFM</sequence>
<name>A0ABS2QL71_9BACI</name>
<feature type="transmembrane region" description="Helical" evidence="1">
    <location>
        <begin position="6"/>
        <end position="23"/>
    </location>
</feature>
<reference evidence="2 3" key="1">
    <citation type="submission" date="2021-01" db="EMBL/GenBank/DDBJ databases">
        <title>Genomic Encyclopedia of Type Strains, Phase IV (KMG-IV): sequencing the most valuable type-strain genomes for metagenomic binning, comparative biology and taxonomic classification.</title>
        <authorList>
            <person name="Goeker M."/>
        </authorList>
    </citation>
    <scope>NUCLEOTIDE SEQUENCE [LARGE SCALE GENOMIC DNA]</scope>
    <source>
        <strain evidence="2 3">DSM 105482</strain>
    </source>
</reference>
<proteinExistence type="predicted"/>
<keyword evidence="1" id="KW-1133">Transmembrane helix</keyword>
<dbReference type="RefSeq" id="WP_204543913.1">
    <property type="nucleotide sequence ID" value="NZ_JAFBFI010000011.1"/>
</dbReference>
<evidence type="ECO:0000313" key="3">
    <source>
        <dbReference type="Proteomes" id="UP000823486"/>
    </source>
</evidence>
<evidence type="ECO:0000313" key="2">
    <source>
        <dbReference type="EMBL" id="MBM7693203.1"/>
    </source>
</evidence>
<dbReference type="Proteomes" id="UP000823486">
    <property type="component" value="Unassembled WGS sequence"/>
</dbReference>
<keyword evidence="3" id="KW-1185">Reference proteome</keyword>
<organism evidence="2 3">
    <name type="scientific">Peribacillus deserti</name>
    <dbReference type="NCBI Taxonomy" id="673318"/>
    <lineage>
        <taxon>Bacteria</taxon>
        <taxon>Bacillati</taxon>
        <taxon>Bacillota</taxon>
        <taxon>Bacilli</taxon>
        <taxon>Bacillales</taxon>
        <taxon>Bacillaceae</taxon>
        <taxon>Peribacillus</taxon>
    </lineage>
</organism>
<dbReference type="EMBL" id="JAFBFI010000011">
    <property type="protein sequence ID" value="MBM7693203.1"/>
    <property type="molecule type" value="Genomic_DNA"/>
</dbReference>
<keyword evidence="1" id="KW-0812">Transmembrane</keyword>
<comment type="caution">
    <text evidence="2">The sequence shown here is derived from an EMBL/GenBank/DDBJ whole genome shotgun (WGS) entry which is preliminary data.</text>
</comment>
<protein>
    <submittedName>
        <fullName evidence="2">Uncharacterized protein</fullName>
    </submittedName>
</protein>
<accession>A0ABS2QL71</accession>
<evidence type="ECO:0000256" key="1">
    <source>
        <dbReference type="SAM" id="Phobius"/>
    </source>
</evidence>